<sequence>MTLTNIGTLSLQSINHYAIATKDMEATHAFWTGVMGCEFKAALRGDEHQMSTGEVAPEYLHAFYSFKDGSCIAFFELASGIEPVDDGVPSWTKHLALAVDSHEELRAWHRHLKESGVVVAGEVDHDGLFYSLYLFDPNGQRVEITYQTRQLNDEDRRQGFETMEAWVADKHAGKLG</sequence>
<gene>
    <name evidence="2" type="ORF">MNQ99_07175</name>
</gene>
<evidence type="ECO:0000259" key="1">
    <source>
        <dbReference type="PROSITE" id="PS51819"/>
    </source>
</evidence>
<dbReference type="CDD" id="cd06587">
    <property type="entry name" value="VOC"/>
    <property type="match status" value="1"/>
</dbReference>
<dbReference type="Proteomes" id="UP000829069">
    <property type="component" value="Chromosome"/>
</dbReference>
<accession>A0ABY3WFK4</accession>
<dbReference type="EMBL" id="CP093326">
    <property type="protein sequence ID" value="UNK47117.1"/>
    <property type="molecule type" value="Genomic_DNA"/>
</dbReference>
<organism evidence="2 3">
    <name type="scientific">Arthrobacter sulfonylureivorans</name>
    <dbReference type="NCBI Taxonomy" id="2486855"/>
    <lineage>
        <taxon>Bacteria</taxon>
        <taxon>Bacillati</taxon>
        <taxon>Actinomycetota</taxon>
        <taxon>Actinomycetes</taxon>
        <taxon>Micrococcales</taxon>
        <taxon>Micrococcaceae</taxon>
        <taxon>Arthrobacter</taxon>
    </lineage>
</organism>
<evidence type="ECO:0000313" key="2">
    <source>
        <dbReference type="EMBL" id="UNK47117.1"/>
    </source>
</evidence>
<dbReference type="InterPro" id="IPR037523">
    <property type="entry name" value="VOC_core"/>
</dbReference>
<reference evidence="2 3" key="1">
    <citation type="submission" date="2022-03" db="EMBL/GenBank/DDBJ databases">
        <title>Isotopic signatures of nitrous oxide derived from detoxification processes.</title>
        <authorList>
            <person name="Behrendt U."/>
            <person name="Buchen C."/>
            <person name="Well R."/>
            <person name="Ulrich A."/>
            <person name="Rohe L."/>
            <person name="Kolb S."/>
            <person name="Schloter M."/>
            <person name="Horn M.A."/>
            <person name="Augustin J."/>
        </authorList>
    </citation>
    <scope>NUCLEOTIDE SEQUENCE [LARGE SCALE GENOMIC DNA]</scope>
    <source>
        <strain evidence="2 3">S4-C24</strain>
    </source>
</reference>
<dbReference type="SUPFAM" id="SSF54593">
    <property type="entry name" value="Glyoxalase/Bleomycin resistance protein/Dihydroxybiphenyl dioxygenase"/>
    <property type="match status" value="1"/>
</dbReference>
<dbReference type="Gene3D" id="3.10.180.10">
    <property type="entry name" value="2,3-Dihydroxybiphenyl 1,2-Dioxygenase, domain 1"/>
    <property type="match status" value="1"/>
</dbReference>
<proteinExistence type="predicted"/>
<evidence type="ECO:0000313" key="3">
    <source>
        <dbReference type="Proteomes" id="UP000829069"/>
    </source>
</evidence>
<dbReference type="InterPro" id="IPR004360">
    <property type="entry name" value="Glyas_Fos-R_dOase_dom"/>
</dbReference>
<dbReference type="Pfam" id="PF00903">
    <property type="entry name" value="Glyoxalase"/>
    <property type="match status" value="1"/>
</dbReference>
<dbReference type="PROSITE" id="PS51819">
    <property type="entry name" value="VOC"/>
    <property type="match status" value="1"/>
</dbReference>
<dbReference type="InterPro" id="IPR029068">
    <property type="entry name" value="Glyas_Bleomycin-R_OHBP_Dase"/>
</dbReference>
<feature type="domain" description="VOC" evidence="1">
    <location>
        <begin position="13"/>
        <end position="147"/>
    </location>
</feature>
<dbReference type="RefSeq" id="WP_241914948.1">
    <property type="nucleotide sequence ID" value="NZ_CP093326.1"/>
</dbReference>
<keyword evidence="3" id="KW-1185">Reference proteome</keyword>
<protein>
    <submittedName>
        <fullName evidence="2">VOC family protein</fullName>
    </submittedName>
</protein>
<name>A0ABY3WFK4_9MICC</name>